<dbReference type="PROSITE" id="PS51257">
    <property type="entry name" value="PROKAR_LIPOPROTEIN"/>
    <property type="match status" value="1"/>
</dbReference>
<evidence type="ECO:0000313" key="2">
    <source>
        <dbReference type="EMBL" id="EJR02811.1"/>
    </source>
</evidence>
<dbReference type="AlphaFoldDB" id="J8FQA4"/>
<name>J8FQA4_BACCE</name>
<evidence type="ECO:0000256" key="1">
    <source>
        <dbReference type="SAM" id="SignalP"/>
    </source>
</evidence>
<dbReference type="Proteomes" id="UP000006997">
    <property type="component" value="Unassembled WGS sequence"/>
</dbReference>
<accession>J8FQA4</accession>
<comment type="caution">
    <text evidence="2">The sequence shown here is derived from an EMBL/GenBank/DDBJ whole genome shotgun (WGS) entry which is preliminary data.</text>
</comment>
<gene>
    <name evidence="2" type="ORF">II3_01363</name>
</gene>
<dbReference type="PATRIC" id="fig|1053219.3.peg.1383"/>
<keyword evidence="1" id="KW-0732">Signal</keyword>
<feature type="signal peptide" evidence="1">
    <location>
        <begin position="1"/>
        <end position="25"/>
    </location>
</feature>
<feature type="chain" id="PRO_5003805358" description="Lipoprotein" evidence="1">
    <location>
        <begin position="26"/>
        <end position="338"/>
    </location>
</feature>
<proteinExistence type="predicted"/>
<sequence>MKRMKNVILLVVCFLFLSGCNQVNEDEVQKYIKEKHGIDVVVTHLSPLNENNMGHTYHTVQAKNNKNIQFRVEVDGLFYSSIKGDEYQYGKKTYEEYKKFKPILEEIKKLGYVESENENALQYILDNENPEEGSPTDELLLTLKMSNEIDFSQLDSVELDRLYALFQLIQTNNKKITELEIKDQNGKFLGGPFKNVQKKITKEELLLTMKSTMKDAINVYWENWIRTQTKVEERLHEIQNDRFAIKNITYSSSDDEDSRKYIVTLVINTTNNIFENNPPLIEDLIKVTTILKEELYNKNFNIYLTNKTGTIYTNWLSSKEIKEANNIEELVKERYPEN</sequence>
<organism evidence="2 3">
    <name type="scientific">Bacillus cereus MC67</name>
    <dbReference type="NCBI Taxonomy" id="1053219"/>
    <lineage>
        <taxon>Bacteria</taxon>
        <taxon>Bacillati</taxon>
        <taxon>Bacillota</taxon>
        <taxon>Bacilli</taxon>
        <taxon>Bacillales</taxon>
        <taxon>Bacillaceae</taxon>
        <taxon>Bacillus</taxon>
        <taxon>Bacillus cereus group</taxon>
    </lineage>
</organism>
<evidence type="ECO:0000313" key="3">
    <source>
        <dbReference type="Proteomes" id="UP000006997"/>
    </source>
</evidence>
<reference evidence="2 3" key="1">
    <citation type="submission" date="2012-04" db="EMBL/GenBank/DDBJ databases">
        <title>The Genome Sequence of Bacillus cereus MC67.</title>
        <authorList>
            <consortium name="The Broad Institute Genome Sequencing Platform"/>
            <consortium name="The Broad Institute Genome Sequencing Center for Infectious Disease"/>
            <person name="Feldgarden M."/>
            <person name="Van der Auwera G.A."/>
            <person name="Mahillon J."/>
            <person name="Duprez V."/>
            <person name="Timmery S."/>
            <person name="Mattelet C."/>
            <person name="Dierick K."/>
            <person name="Sun M."/>
            <person name="Yu Z."/>
            <person name="Zhu L."/>
            <person name="Hu X."/>
            <person name="Shank E.B."/>
            <person name="Swiecicka I."/>
            <person name="Hansen B.M."/>
            <person name="Andrup L."/>
            <person name="Young S.K."/>
            <person name="Zeng Q."/>
            <person name="Gargeya S."/>
            <person name="Fitzgerald M."/>
            <person name="Haas B."/>
            <person name="Abouelleil A."/>
            <person name="Alvarado L."/>
            <person name="Arachchi H.M."/>
            <person name="Berlin A."/>
            <person name="Chapman S.B."/>
            <person name="Goldberg J."/>
            <person name="Griggs A."/>
            <person name="Gujja S."/>
            <person name="Hansen M."/>
            <person name="Howarth C."/>
            <person name="Imamovic A."/>
            <person name="Larimer J."/>
            <person name="McCowen C."/>
            <person name="Montmayeur A."/>
            <person name="Murphy C."/>
            <person name="Neiman D."/>
            <person name="Pearson M."/>
            <person name="Priest M."/>
            <person name="Roberts A."/>
            <person name="Saif S."/>
            <person name="Shea T."/>
            <person name="Sisk P."/>
            <person name="Sykes S."/>
            <person name="Wortman J."/>
            <person name="Nusbaum C."/>
            <person name="Birren B."/>
        </authorList>
    </citation>
    <scope>NUCLEOTIDE SEQUENCE [LARGE SCALE GENOMIC DNA]</scope>
    <source>
        <strain evidence="2 3">MC67</strain>
    </source>
</reference>
<evidence type="ECO:0008006" key="4">
    <source>
        <dbReference type="Google" id="ProtNLM"/>
    </source>
</evidence>
<dbReference type="EMBL" id="AHEN01000009">
    <property type="protein sequence ID" value="EJR02811.1"/>
    <property type="molecule type" value="Genomic_DNA"/>
</dbReference>
<dbReference type="HOGENOM" id="CLU_067750_0_0_9"/>
<dbReference type="RefSeq" id="WP_002159044.1">
    <property type="nucleotide sequence ID" value="NZ_JH792113.1"/>
</dbReference>
<protein>
    <recommendedName>
        <fullName evidence="4">Lipoprotein</fullName>
    </recommendedName>
</protein>